<evidence type="ECO:0000313" key="3">
    <source>
        <dbReference type="Proteomes" id="UP000464378"/>
    </source>
</evidence>
<dbReference type="EMBL" id="LR593887">
    <property type="protein sequence ID" value="VTR99185.1"/>
    <property type="molecule type" value="Genomic_DNA"/>
</dbReference>
<dbReference type="AlphaFoldDB" id="A0A6C2YKE3"/>
<keyword evidence="1" id="KW-0732">Signal</keyword>
<dbReference type="Proteomes" id="UP000464378">
    <property type="component" value="Chromosome"/>
</dbReference>
<name>A0A6C2YKE3_9BACT</name>
<accession>A0A6C2YKE3</accession>
<keyword evidence="3" id="KW-1185">Reference proteome</keyword>
<sequence>MILGRWLVLVLALSATVALAQTKPPGKRNLGKFESPPTVSMLAAMLLGDPQLQAELKLTSEQRLKLRSTTETGFANYVNAGLQPKQREVLDSKQTESLTSVLQPAQWERLQEITRSELARRVTGPAAIASDAKIVAELKLTPEQVSKLKDNQPIAEVLTESQREVWAKLCGKPMLPRPKIPFGANVQGQMPMFRLPESLGSFLTDAWEQELQLTEAQLQRLVTILEQWLDLFPDANYDLLRTRETELLQACEAVLTETQLRRYLQMKRRMEMQGLSRGYSAPSEPVIFKPVLDELQLTPAQKQQREKLLDAYLKQVNELVRSDTPVKEVGKLSEEAWGKTRQQLLAIFTPEQNQRITELFGPPLRPELDRGLMTPLYPELLWARPEKTYLPPLLANLAVSPYFELEPPVTDAQRKAISDALLRTYPRVPPFNEFAPMSPEQAKANAEVMSKQLAATLSEAQLMRAKEALYRQYVQSSMNAPLSAQVFAIEELMAPLKLTAAQETRIRRGARFGSVLTDEQKALVATLSGKPVPLVKPKPMPGGPAVVPQPRGLPPGWAKDQSFSAAIGSVELQQLRIINHPDIEAELKVTAEQRKALQELAVQASRTLPQRNQGQEKYRADSEKQVERYYGPLSKILTPEQNRRWRQIAFQKMDIANRGLVGLLALRQVQSALKLSPEQIAAITELTESRNRFQISQSLYQAQSRAKAQGGLTAGPSEADIDAIFNVRLQRLLTAEQATQLKELLGPPYNPPRYMQLGGAFAQPPF</sequence>
<proteinExistence type="predicted"/>
<feature type="signal peptide" evidence="1">
    <location>
        <begin position="1"/>
        <end position="20"/>
    </location>
</feature>
<dbReference type="RefSeq" id="WP_162656949.1">
    <property type="nucleotide sequence ID" value="NZ_LR593887.1"/>
</dbReference>
<dbReference type="KEGG" id="tim:GMBLW1_22610"/>
<protein>
    <submittedName>
        <fullName evidence="2">Hypothetical conserved protein</fullName>
    </submittedName>
</protein>
<evidence type="ECO:0000256" key="1">
    <source>
        <dbReference type="SAM" id="SignalP"/>
    </source>
</evidence>
<dbReference type="EMBL" id="LR586016">
    <property type="protein sequence ID" value="VIP01699.1"/>
    <property type="molecule type" value="Genomic_DNA"/>
</dbReference>
<evidence type="ECO:0000313" key="2">
    <source>
        <dbReference type="EMBL" id="VIP01699.1"/>
    </source>
</evidence>
<organism evidence="2">
    <name type="scientific">Tuwongella immobilis</name>
    <dbReference type="NCBI Taxonomy" id="692036"/>
    <lineage>
        <taxon>Bacteria</taxon>
        <taxon>Pseudomonadati</taxon>
        <taxon>Planctomycetota</taxon>
        <taxon>Planctomycetia</taxon>
        <taxon>Gemmatales</taxon>
        <taxon>Gemmataceae</taxon>
        <taxon>Tuwongella</taxon>
    </lineage>
</organism>
<gene>
    <name evidence="2" type="ORF">GMBLW1_22610</name>
</gene>
<feature type="chain" id="PRO_5036172717" evidence="1">
    <location>
        <begin position="21"/>
        <end position="766"/>
    </location>
</feature>
<reference evidence="2" key="1">
    <citation type="submission" date="2019-04" db="EMBL/GenBank/DDBJ databases">
        <authorList>
            <consortium name="Science for Life Laboratories"/>
        </authorList>
    </citation>
    <scope>NUCLEOTIDE SEQUENCE</scope>
    <source>
        <strain evidence="2">MBLW1</strain>
    </source>
</reference>
<dbReference type="InParanoid" id="A0A6C2YKE3"/>